<protein>
    <submittedName>
        <fullName evidence="7">ABC transporter substrate-binding protein</fullName>
    </submittedName>
</protein>
<name>A0ABV5VY99_9BACL</name>
<dbReference type="SUPFAM" id="SSF53850">
    <property type="entry name" value="Periplasmic binding protein-like II"/>
    <property type="match status" value="1"/>
</dbReference>
<reference evidence="7 8" key="1">
    <citation type="submission" date="2024-09" db="EMBL/GenBank/DDBJ databases">
        <authorList>
            <person name="Sun Q."/>
            <person name="Mori K."/>
        </authorList>
    </citation>
    <scope>NUCLEOTIDE SEQUENCE [LARGE SCALE GENOMIC DNA]</scope>
    <source>
        <strain evidence="7 8">JCM 12520</strain>
    </source>
</reference>
<feature type="chain" id="PRO_5045533531" evidence="6">
    <location>
        <begin position="22"/>
        <end position="440"/>
    </location>
</feature>
<evidence type="ECO:0000313" key="7">
    <source>
        <dbReference type="EMBL" id="MFB9753172.1"/>
    </source>
</evidence>
<dbReference type="RefSeq" id="WP_344902148.1">
    <property type="nucleotide sequence ID" value="NZ_BAAAYO010000001.1"/>
</dbReference>
<keyword evidence="2 6" id="KW-0732">Signal</keyword>
<accession>A0ABV5VY99</accession>
<dbReference type="InterPro" id="IPR006059">
    <property type="entry name" value="SBP"/>
</dbReference>
<keyword evidence="8" id="KW-1185">Reference proteome</keyword>
<keyword evidence="3" id="KW-0472">Membrane</keyword>
<dbReference type="PANTHER" id="PTHR43649">
    <property type="entry name" value="ARABINOSE-BINDING PROTEIN-RELATED"/>
    <property type="match status" value="1"/>
</dbReference>
<proteinExistence type="predicted"/>
<feature type="signal peptide" evidence="6">
    <location>
        <begin position="1"/>
        <end position="21"/>
    </location>
</feature>
<keyword evidence="5" id="KW-0449">Lipoprotein</keyword>
<sequence>MNKHKSVVLSSGISMMLMLSACGGTSGKGGDNGTTVSPERGKEPVELTIVTNAGHSEDAFNARFGDSIRKKFPNYTIKYIPNQAVKFADLVPTNTQVDIVYAAINDFMNGPVKSGMAYDMRELIKKHGVDTGRVGMDWVAGLSQMWDNKIYGLPISLEALTLFYNKDIFDKFGVLYPKDGMTWDNVLDLNQKLTRVDQGVQYAGITISPAQHFSLSSLSVPYYDSKTGKSTLGSEEAKWKLLYETIAVKPLQAPGYKDKVTALKGTLPAEVNFLKDRSVAMAANLAHLPLNAMEMKEMNWDMVSYPTYKEAPGLGSQANLLLFGVTNMSKHKDEAMEVIQYLYSDEFQTITSRDGNIPAVISDERIKQYAQNTYFKDRNVKAVFHLKFAPLSTRTLYDPDLSPIYRKYINNLATGEMDLNSMMRKVEEEAEKAITAIKNR</sequence>
<dbReference type="Pfam" id="PF01547">
    <property type="entry name" value="SBP_bac_1"/>
    <property type="match status" value="1"/>
</dbReference>
<dbReference type="EMBL" id="JBHMAG010000012">
    <property type="protein sequence ID" value="MFB9753172.1"/>
    <property type="molecule type" value="Genomic_DNA"/>
</dbReference>
<evidence type="ECO:0000256" key="3">
    <source>
        <dbReference type="ARBA" id="ARBA00023136"/>
    </source>
</evidence>
<dbReference type="Proteomes" id="UP001589619">
    <property type="component" value="Unassembled WGS sequence"/>
</dbReference>
<dbReference type="InterPro" id="IPR050490">
    <property type="entry name" value="Bact_solute-bd_prot1"/>
</dbReference>
<gene>
    <name evidence="7" type="ORF">ACFFNY_16520</name>
</gene>
<evidence type="ECO:0000256" key="2">
    <source>
        <dbReference type="ARBA" id="ARBA00022729"/>
    </source>
</evidence>
<dbReference type="Gene3D" id="3.40.190.10">
    <property type="entry name" value="Periplasmic binding protein-like II"/>
    <property type="match status" value="1"/>
</dbReference>
<keyword evidence="1" id="KW-1003">Cell membrane</keyword>
<dbReference type="PANTHER" id="PTHR43649:SF33">
    <property type="entry name" value="POLYGALACTURONAN_RHAMNOGALACTURONAN-BINDING PROTEIN YTCQ"/>
    <property type="match status" value="1"/>
</dbReference>
<keyword evidence="4" id="KW-0564">Palmitate</keyword>
<dbReference type="PROSITE" id="PS51257">
    <property type="entry name" value="PROKAR_LIPOPROTEIN"/>
    <property type="match status" value="1"/>
</dbReference>
<evidence type="ECO:0000256" key="6">
    <source>
        <dbReference type="SAM" id="SignalP"/>
    </source>
</evidence>
<evidence type="ECO:0000256" key="4">
    <source>
        <dbReference type="ARBA" id="ARBA00023139"/>
    </source>
</evidence>
<organism evidence="7 8">
    <name type="scientific">Paenibacillus hodogayensis</name>
    <dbReference type="NCBI Taxonomy" id="279208"/>
    <lineage>
        <taxon>Bacteria</taxon>
        <taxon>Bacillati</taxon>
        <taxon>Bacillota</taxon>
        <taxon>Bacilli</taxon>
        <taxon>Bacillales</taxon>
        <taxon>Paenibacillaceae</taxon>
        <taxon>Paenibacillus</taxon>
    </lineage>
</organism>
<evidence type="ECO:0000256" key="5">
    <source>
        <dbReference type="ARBA" id="ARBA00023288"/>
    </source>
</evidence>
<comment type="caution">
    <text evidence="7">The sequence shown here is derived from an EMBL/GenBank/DDBJ whole genome shotgun (WGS) entry which is preliminary data.</text>
</comment>
<evidence type="ECO:0000256" key="1">
    <source>
        <dbReference type="ARBA" id="ARBA00022475"/>
    </source>
</evidence>
<evidence type="ECO:0000313" key="8">
    <source>
        <dbReference type="Proteomes" id="UP001589619"/>
    </source>
</evidence>